<reference evidence="3" key="1">
    <citation type="submission" date="2016-11" db="EMBL/GenBank/DDBJ databases">
        <title>Trade-off between light-utilization and light-protection in marine flavobacteria.</title>
        <authorList>
            <person name="Kumagai Y."/>
            <person name="Yoshizawa S."/>
            <person name="Kogure K."/>
        </authorList>
    </citation>
    <scope>NUCLEOTIDE SEQUENCE [LARGE SCALE GENOMIC DNA]</scope>
    <source>
        <strain evidence="3">SG-18</strain>
    </source>
</reference>
<protein>
    <submittedName>
        <fullName evidence="2">TonB-dependent receptor</fullName>
    </submittedName>
</protein>
<accession>A0A2S7TB48</accession>
<comment type="caution">
    <text evidence="2">The sequence shown here is derived from an EMBL/GenBank/DDBJ whole genome shotgun (WGS) entry which is preliminary data.</text>
</comment>
<dbReference type="Pfam" id="PF13715">
    <property type="entry name" value="CarbopepD_reg_2"/>
    <property type="match status" value="1"/>
</dbReference>
<dbReference type="AlphaFoldDB" id="A0A2S7TB48"/>
<sequence length="814" mass="92427">MGLLTLLPSLSSGQTATVTGIVLDSLNQPIPQVNIRSASGGTTTDDNGFYLLQIKADVENTLVFSHISYQDIIIDGLLLNTNETFEFNLVMKEGPIQVSGVEVTATGIKKFQGITTLAPELVRKIPGANPGVETILKLLPGVSASNELSTQYNVRGGNFDENLVYVNGIEVYRPFLIRSAQQEGFSFVNSNMIQKLEFSAGGFQARYGDKLSSVLDITYKKPVSWGLQAEASLLGGSLTWESRSENKALSALVGLRYRDNGLFVNRQQTQSNYNPSFFDIQSYLSYSLSPTWQLSFLGTFSRNNYRNEPQNRQTNFGTLTDPRALVIFYEGQENNQFNTSFGALQAKVTPDENTEMSFTASLYHTLEEEFSDVIASYELASINTDLGSEDLGEVISSRGAGAQLTRARNQLDALIFRISHRGITRKDNSEIRWGLNYAREDFRDVLRESEFIDSLGFSIRPNEPPVPNDQPETPFEGELLPFDAVRAQNTSATDRLTGFLQWSDRREWKNSEVYYNLGFRTHYWNLTTPGAPPSNEFLFSPRGQFSIKPDWASDVLFNLAVGLYQQPPFYREFRQLDGQLNPEVRAQRAWHFVFSNQYSFSLWDRPFTLNSEAYYKNLSRVNAYTVEDVRIRYRADNDATAYAYGFDFRLNGTFVPGTESWLSVGYLKTEENIQSRGFISRPTDQRLKFGLLFQDYVPSIPNLRLYLNLVYNTGVPGGSPNNEDPYNFQSRLRDYRRADLGISYIFVDADNRADPDQWLHAFKELYCGFELFNMFNNQNSITNTWVRDVETQSQFAVPNFLTPRVLNIKVGMRF</sequence>
<evidence type="ECO:0000313" key="3">
    <source>
        <dbReference type="Proteomes" id="UP000239366"/>
    </source>
</evidence>
<organism evidence="2 3">
    <name type="scientific">Aureicoccus marinus</name>
    <dbReference type="NCBI Taxonomy" id="754435"/>
    <lineage>
        <taxon>Bacteria</taxon>
        <taxon>Pseudomonadati</taxon>
        <taxon>Bacteroidota</taxon>
        <taxon>Flavobacteriia</taxon>
        <taxon>Flavobacteriales</taxon>
        <taxon>Flavobacteriaceae</taxon>
        <taxon>Aureicoccus</taxon>
    </lineage>
</organism>
<dbReference type="SUPFAM" id="SSF49464">
    <property type="entry name" value="Carboxypeptidase regulatory domain-like"/>
    <property type="match status" value="1"/>
</dbReference>
<dbReference type="SUPFAM" id="SSF56935">
    <property type="entry name" value="Porins"/>
    <property type="match status" value="1"/>
</dbReference>
<dbReference type="InterPro" id="IPR008969">
    <property type="entry name" value="CarboxyPept-like_regulatory"/>
</dbReference>
<dbReference type="EMBL" id="MQVX01000001">
    <property type="protein sequence ID" value="PQJ16738.1"/>
    <property type="molecule type" value="Genomic_DNA"/>
</dbReference>
<evidence type="ECO:0000259" key="1">
    <source>
        <dbReference type="Pfam" id="PF07715"/>
    </source>
</evidence>
<feature type="domain" description="TonB-dependent receptor plug" evidence="1">
    <location>
        <begin position="132"/>
        <end position="209"/>
    </location>
</feature>
<keyword evidence="2" id="KW-0675">Receptor</keyword>
<dbReference type="InterPro" id="IPR012910">
    <property type="entry name" value="Plug_dom"/>
</dbReference>
<dbReference type="Proteomes" id="UP000239366">
    <property type="component" value="Unassembled WGS sequence"/>
</dbReference>
<proteinExistence type="predicted"/>
<evidence type="ECO:0000313" key="2">
    <source>
        <dbReference type="EMBL" id="PQJ16738.1"/>
    </source>
</evidence>
<gene>
    <name evidence="2" type="ORF">BST99_02010</name>
</gene>
<name>A0A2S7TB48_9FLAO</name>
<dbReference type="Gene3D" id="2.170.130.10">
    <property type="entry name" value="TonB-dependent receptor, plug domain"/>
    <property type="match status" value="1"/>
</dbReference>
<dbReference type="Pfam" id="PF07715">
    <property type="entry name" value="Plug"/>
    <property type="match status" value="1"/>
</dbReference>
<dbReference type="InterPro" id="IPR037066">
    <property type="entry name" value="Plug_dom_sf"/>
</dbReference>
<keyword evidence="3" id="KW-1185">Reference proteome</keyword>